<dbReference type="AlphaFoldDB" id="A0A397UN07"/>
<keyword evidence="3" id="KW-1185">Reference proteome</keyword>
<dbReference type="CDD" id="cd09917">
    <property type="entry name" value="F-box_SF"/>
    <property type="match status" value="1"/>
</dbReference>
<organism evidence="2 3">
    <name type="scientific">Gigaspora rosea</name>
    <dbReference type="NCBI Taxonomy" id="44941"/>
    <lineage>
        <taxon>Eukaryota</taxon>
        <taxon>Fungi</taxon>
        <taxon>Fungi incertae sedis</taxon>
        <taxon>Mucoromycota</taxon>
        <taxon>Glomeromycotina</taxon>
        <taxon>Glomeromycetes</taxon>
        <taxon>Diversisporales</taxon>
        <taxon>Gigasporaceae</taxon>
        <taxon>Gigaspora</taxon>
    </lineage>
</organism>
<evidence type="ECO:0000313" key="2">
    <source>
        <dbReference type="EMBL" id="RIB11612.1"/>
    </source>
</evidence>
<feature type="non-terminal residue" evidence="2">
    <location>
        <position position="1"/>
    </location>
</feature>
<gene>
    <name evidence="2" type="ORF">C2G38_2250052</name>
</gene>
<dbReference type="Proteomes" id="UP000266673">
    <property type="component" value="Unassembled WGS sequence"/>
</dbReference>
<dbReference type="Pfam" id="PF12937">
    <property type="entry name" value="F-box-like"/>
    <property type="match status" value="1"/>
</dbReference>
<reference evidence="2 3" key="1">
    <citation type="submission" date="2018-06" db="EMBL/GenBank/DDBJ databases">
        <title>Comparative genomics reveals the genomic features of Rhizophagus irregularis, R. cerebriforme, R. diaphanum and Gigaspora rosea, and their symbiotic lifestyle signature.</title>
        <authorList>
            <person name="Morin E."/>
            <person name="San Clemente H."/>
            <person name="Chen E.C.H."/>
            <person name="De La Providencia I."/>
            <person name="Hainaut M."/>
            <person name="Kuo A."/>
            <person name="Kohler A."/>
            <person name="Murat C."/>
            <person name="Tang N."/>
            <person name="Roy S."/>
            <person name="Loubradou J."/>
            <person name="Henrissat B."/>
            <person name="Grigoriev I.V."/>
            <person name="Corradi N."/>
            <person name="Roux C."/>
            <person name="Martin F.M."/>
        </authorList>
    </citation>
    <scope>NUCLEOTIDE SEQUENCE [LARGE SCALE GENOMIC DNA]</scope>
    <source>
        <strain evidence="2 3">DAOM 194757</strain>
    </source>
</reference>
<dbReference type="InterPro" id="IPR036047">
    <property type="entry name" value="F-box-like_dom_sf"/>
</dbReference>
<accession>A0A397UN07</accession>
<sequence>MASKIFTGNMPELMEKILNNLNHEFYSLYSCALVCRHWCKMSIPILWQDPFSYSYNEKRSLFISNYFSSLKEDEKFVLKNCNIYVGFSKTLFDYAIFLKVLDLYCLEHMIKLWLDFQLGLGFPFLKKSKAVYRMINLLFKLFIKSGATLYKLDLSSFECIQIKPEIFYSLQRNEKFFSQLQDLSLRDLSKFSIESAVNLLMILAKNARKISSLYLEIYTKYDPQVFQALISIIKSQEQLRLFRINSGDGEDVIEEYNGIISALTSQKQSLQEIILEYCEYSVEFEVLMNCENLEILRIDNSDYILLNISGSKINTLEVTDQIIKTSPIVSFLEKSGTLLQRLKLICSEISEEESHLLKALISKFLCPNLTYLYMCVGTFSENLELISKLQKLQYFTLWFEDNISEEEVKKFAEVLPLTLQYLDLIHTPQLNSYLDIWLNNCHAPLKKILIKSFDETRAKALIEFCMRKRTLNYVGVSKYSDLNDNIKKEMEKYVKVVPFKSILVDY</sequence>
<feature type="domain" description="F-box" evidence="1">
    <location>
        <begin position="11"/>
        <end position="51"/>
    </location>
</feature>
<comment type="caution">
    <text evidence="2">The sequence shown here is derived from an EMBL/GenBank/DDBJ whole genome shotgun (WGS) entry which is preliminary data.</text>
</comment>
<proteinExistence type="predicted"/>
<dbReference type="InterPro" id="IPR001810">
    <property type="entry name" value="F-box_dom"/>
</dbReference>
<dbReference type="SUPFAM" id="SSF81383">
    <property type="entry name" value="F-box domain"/>
    <property type="match status" value="1"/>
</dbReference>
<dbReference type="SUPFAM" id="SSF52047">
    <property type="entry name" value="RNI-like"/>
    <property type="match status" value="1"/>
</dbReference>
<dbReference type="EMBL" id="QKWP01001114">
    <property type="protein sequence ID" value="RIB11612.1"/>
    <property type="molecule type" value="Genomic_DNA"/>
</dbReference>
<dbReference type="OrthoDB" id="10357769at2759"/>
<name>A0A397UN07_9GLOM</name>
<evidence type="ECO:0000259" key="1">
    <source>
        <dbReference type="Pfam" id="PF12937"/>
    </source>
</evidence>
<protein>
    <recommendedName>
        <fullName evidence="1">F-box domain-containing protein</fullName>
    </recommendedName>
</protein>
<evidence type="ECO:0000313" key="3">
    <source>
        <dbReference type="Proteomes" id="UP000266673"/>
    </source>
</evidence>